<dbReference type="InterPro" id="IPR019734">
    <property type="entry name" value="TPR_rpt"/>
</dbReference>
<keyword evidence="8" id="KW-1185">Reference proteome</keyword>
<dbReference type="EMBL" id="JANBTX010000276">
    <property type="protein sequence ID" value="KAJ2683589.1"/>
    <property type="molecule type" value="Genomic_DNA"/>
</dbReference>
<dbReference type="SUPFAM" id="SSF48452">
    <property type="entry name" value="TPR-like"/>
    <property type="match status" value="1"/>
</dbReference>
<dbReference type="PROSITE" id="PS50005">
    <property type="entry name" value="TPR"/>
    <property type="match status" value="1"/>
</dbReference>
<dbReference type="Proteomes" id="UP001151516">
    <property type="component" value="Unassembled WGS sequence"/>
</dbReference>
<dbReference type="Pfam" id="PF13877">
    <property type="entry name" value="RPAP3_C"/>
    <property type="match status" value="1"/>
</dbReference>
<keyword evidence="2 5" id="KW-0802">TPR repeat</keyword>
<gene>
    <name evidence="7" type="primary">RPAP3</name>
    <name evidence="7" type="ORF">IWW39_005414</name>
</gene>
<dbReference type="AlphaFoldDB" id="A0A9W8L2G7"/>
<evidence type="ECO:0000313" key="8">
    <source>
        <dbReference type="Proteomes" id="UP001151516"/>
    </source>
</evidence>
<dbReference type="GO" id="GO:0101031">
    <property type="term" value="C:protein folding chaperone complex"/>
    <property type="evidence" value="ECO:0007669"/>
    <property type="project" value="TreeGrafter"/>
</dbReference>
<organism evidence="7 8">
    <name type="scientific">Coemansia spiralis</name>
    <dbReference type="NCBI Taxonomy" id="417178"/>
    <lineage>
        <taxon>Eukaryota</taxon>
        <taxon>Fungi</taxon>
        <taxon>Fungi incertae sedis</taxon>
        <taxon>Zoopagomycota</taxon>
        <taxon>Kickxellomycotina</taxon>
        <taxon>Kickxellomycetes</taxon>
        <taxon>Kickxellales</taxon>
        <taxon>Kickxellaceae</taxon>
        <taxon>Coemansia</taxon>
    </lineage>
</organism>
<name>A0A9W8L2G7_9FUNG</name>
<evidence type="ECO:0000256" key="2">
    <source>
        <dbReference type="ARBA" id="ARBA00022803"/>
    </source>
</evidence>
<protein>
    <recommendedName>
        <fullName evidence="4">RNA polymerase II-associated protein 3</fullName>
    </recommendedName>
</protein>
<sequence length="256" mass="28402">MSAADHLKARADAAFKHARYEDAVALYAAAVQADASNPLLLTNNAMALLKLQRYAEVVDCCNAALALRPNNVKALWRRATAYSALARYNEANSDYEAALLIEPTNKALVAELENNSRALQPENASAASTSLLCHVNRPPKGAQEFERAWRESHESPELLYMYLKLIPVSDFPALFRSSLESAHLSAISKALDFARREHGNAYQLAFDILTALTRVDRFALAVLFLDHDDTNRILAIIAWLGKDNGLGVEHLEKQYH</sequence>
<dbReference type="InterPro" id="IPR051966">
    <property type="entry name" value="RPAP3"/>
</dbReference>
<evidence type="ECO:0000256" key="3">
    <source>
        <dbReference type="ARBA" id="ARBA00038275"/>
    </source>
</evidence>
<evidence type="ECO:0000313" key="7">
    <source>
        <dbReference type="EMBL" id="KAJ2683589.1"/>
    </source>
</evidence>
<dbReference type="InterPro" id="IPR025986">
    <property type="entry name" value="RPAP3-like_C"/>
</dbReference>
<feature type="repeat" description="TPR" evidence="5">
    <location>
        <begin position="72"/>
        <end position="105"/>
    </location>
</feature>
<dbReference type="PANTHER" id="PTHR46423:SF1">
    <property type="entry name" value="RNA POLYMERASE II-ASSOCIATED PROTEIN 3"/>
    <property type="match status" value="1"/>
</dbReference>
<reference evidence="7" key="1">
    <citation type="submission" date="2022-07" db="EMBL/GenBank/DDBJ databases">
        <title>Phylogenomic reconstructions and comparative analyses of Kickxellomycotina fungi.</title>
        <authorList>
            <person name="Reynolds N.K."/>
            <person name="Stajich J.E."/>
            <person name="Barry K."/>
            <person name="Grigoriev I.V."/>
            <person name="Crous P."/>
            <person name="Smith M.E."/>
        </authorList>
    </citation>
    <scope>NUCLEOTIDE SEQUENCE</scope>
    <source>
        <strain evidence="7">CBS 109367</strain>
    </source>
</reference>
<proteinExistence type="inferred from homology"/>
<dbReference type="OrthoDB" id="10250354at2759"/>
<dbReference type="Pfam" id="PF13181">
    <property type="entry name" value="TPR_8"/>
    <property type="match status" value="1"/>
</dbReference>
<dbReference type="PANTHER" id="PTHR46423">
    <property type="entry name" value="RNA POLYMERASE II-ASSOCIATED PROTEIN 3"/>
    <property type="match status" value="1"/>
</dbReference>
<dbReference type="SMART" id="SM00028">
    <property type="entry name" value="TPR"/>
    <property type="match status" value="3"/>
</dbReference>
<dbReference type="Gene3D" id="1.25.40.10">
    <property type="entry name" value="Tetratricopeptide repeat domain"/>
    <property type="match status" value="1"/>
</dbReference>
<comment type="caution">
    <text evidence="7">The sequence shown here is derived from an EMBL/GenBank/DDBJ whole genome shotgun (WGS) entry which is preliminary data.</text>
</comment>
<keyword evidence="1" id="KW-0677">Repeat</keyword>
<accession>A0A9W8L2G7</accession>
<evidence type="ECO:0000256" key="1">
    <source>
        <dbReference type="ARBA" id="ARBA00022737"/>
    </source>
</evidence>
<evidence type="ECO:0000256" key="4">
    <source>
        <dbReference type="ARBA" id="ARBA00040133"/>
    </source>
</evidence>
<dbReference type="InterPro" id="IPR011990">
    <property type="entry name" value="TPR-like_helical_dom_sf"/>
</dbReference>
<evidence type="ECO:0000256" key="5">
    <source>
        <dbReference type="PROSITE-ProRule" id="PRU00339"/>
    </source>
</evidence>
<comment type="similarity">
    <text evidence="3">Belongs to the RPAP3 family.</text>
</comment>
<feature type="domain" description="RNA-polymerase II-associated protein 3-like C-terminal" evidence="6">
    <location>
        <begin position="138"/>
        <end position="229"/>
    </location>
</feature>
<evidence type="ECO:0000259" key="6">
    <source>
        <dbReference type="Pfam" id="PF13877"/>
    </source>
</evidence>